<name>A0ABW3HVA9_9BACL</name>
<gene>
    <name evidence="5" type="ORF">ACFQ2I_18410</name>
</gene>
<evidence type="ECO:0000313" key="6">
    <source>
        <dbReference type="Proteomes" id="UP001596989"/>
    </source>
</evidence>
<organism evidence="5 6">
    <name type="scientific">Paenibacillus chungangensis</name>
    <dbReference type="NCBI Taxonomy" id="696535"/>
    <lineage>
        <taxon>Bacteria</taxon>
        <taxon>Bacillati</taxon>
        <taxon>Bacillota</taxon>
        <taxon>Bacilli</taxon>
        <taxon>Bacillales</taxon>
        <taxon>Paenibacillaceae</taxon>
        <taxon>Paenibacillus</taxon>
    </lineage>
</organism>
<dbReference type="PROSITE" id="PS50949">
    <property type="entry name" value="HTH_GNTR"/>
    <property type="match status" value="1"/>
</dbReference>
<dbReference type="InterPro" id="IPR036390">
    <property type="entry name" value="WH_DNA-bd_sf"/>
</dbReference>
<proteinExistence type="predicted"/>
<dbReference type="RefSeq" id="WP_377566795.1">
    <property type="nucleotide sequence ID" value="NZ_JBHTJZ010000034.1"/>
</dbReference>
<dbReference type="InterPro" id="IPR036388">
    <property type="entry name" value="WH-like_DNA-bd_sf"/>
</dbReference>
<dbReference type="PANTHER" id="PTHR43537">
    <property type="entry name" value="TRANSCRIPTIONAL REGULATOR, GNTR FAMILY"/>
    <property type="match status" value="1"/>
</dbReference>
<keyword evidence="1" id="KW-0805">Transcription regulation</keyword>
<dbReference type="PANTHER" id="PTHR43537:SF5">
    <property type="entry name" value="UXU OPERON TRANSCRIPTIONAL REGULATOR"/>
    <property type="match status" value="1"/>
</dbReference>
<evidence type="ECO:0000256" key="1">
    <source>
        <dbReference type="ARBA" id="ARBA00023015"/>
    </source>
</evidence>
<reference evidence="6" key="1">
    <citation type="journal article" date="2019" name="Int. J. Syst. Evol. Microbiol.">
        <title>The Global Catalogue of Microorganisms (GCM) 10K type strain sequencing project: providing services to taxonomists for standard genome sequencing and annotation.</title>
        <authorList>
            <consortium name="The Broad Institute Genomics Platform"/>
            <consortium name="The Broad Institute Genome Sequencing Center for Infectious Disease"/>
            <person name="Wu L."/>
            <person name="Ma J."/>
        </authorList>
    </citation>
    <scope>NUCLEOTIDE SEQUENCE [LARGE SCALE GENOMIC DNA]</scope>
    <source>
        <strain evidence="6">CCUG 59129</strain>
    </source>
</reference>
<dbReference type="SMART" id="SM00345">
    <property type="entry name" value="HTH_GNTR"/>
    <property type="match status" value="1"/>
</dbReference>
<dbReference type="InterPro" id="IPR008920">
    <property type="entry name" value="TF_FadR/GntR_C"/>
</dbReference>
<dbReference type="SMART" id="SM00895">
    <property type="entry name" value="FCD"/>
    <property type="match status" value="1"/>
</dbReference>
<dbReference type="SUPFAM" id="SSF48008">
    <property type="entry name" value="GntR ligand-binding domain-like"/>
    <property type="match status" value="1"/>
</dbReference>
<dbReference type="CDD" id="cd07377">
    <property type="entry name" value="WHTH_GntR"/>
    <property type="match status" value="1"/>
</dbReference>
<dbReference type="Pfam" id="PF07729">
    <property type="entry name" value="FCD"/>
    <property type="match status" value="1"/>
</dbReference>
<dbReference type="Proteomes" id="UP001596989">
    <property type="component" value="Unassembled WGS sequence"/>
</dbReference>
<sequence>MHIKKTSLVDIVYDRIKDYIVEHELQPGDRLPAEKEMIETLGVSRAVVREALKSLQMMGIIEIKSGQGIVVGELSVRSIFEQIAFHWKIGGNNFKELLDTRSILELGAIDLAIAHYDTNKLDAIDHWNQVLLGRIERNEKPQHEDLQFHHALFLATGNDTYCQLSQVVHHYFSLSQLDKINHLSDYEQAYEQHSLILHWIRKKDAPRAKQCMLAHLQPLYHYLK</sequence>
<dbReference type="SUPFAM" id="SSF46785">
    <property type="entry name" value="Winged helix' DNA-binding domain"/>
    <property type="match status" value="1"/>
</dbReference>
<evidence type="ECO:0000256" key="3">
    <source>
        <dbReference type="ARBA" id="ARBA00023163"/>
    </source>
</evidence>
<keyword evidence="6" id="KW-1185">Reference proteome</keyword>
<dbReference type="Pfam" id="PF00392">
    <property type="entry name" value="GntR"/>
    <property type="match status" value="1"/>
</dbReference>
<dbReference type="PRINTS" id="PR00035">
    <property type="entry name" value="HTHGNTR"/>
</dbReference>
<evidence type="ECO:0000313" key="5">
    <source>
        <dbReference type="EMBL" id="MFD0961327.1"/>
    </source>
</evidence>
<protein>
    <submittedName>
        <fullName evidence="5">FadR/GntR family transcriptional regulator</fullName>
    </submittedName>
</protein>
<dbReference type="Gene3D" id="1.20.120.530">
    <property type="entry name" value="GntR ligand-binding domain-like"/>
    <property type="match status" value="1"/>
</dbReference>
<evidence type="ECO:0000259" key="4">
    <source>
        <dbReference type="PROSITE" id="PS50949"/>
    </source>
</evidence>
<dbReference type="InterPro" id="IPR000524">
    <property type="entry name" value="Tscrpt_reg_HTH_GntR"/>
</dbReference>
<dbReference type="Gene3D" id="1.10.10.10">
    <property type="entry name" value="Winged helix-like DNA-binding domain superfamily/Winged helix DNA-binding domain"/>
    <property type="match status" value="1"/>
</dbReference>
<keyword evidence="3" id="KW-0804">Transcription</keyword>
<comment type="caution">
    <text evidence="5">The sequence shown here is derived from an EMBL/GenBank/DDBJ whole genome shotgun (WGS) entry which is preliminary data.</text>
</comment>
<accession>A0ABW3HVA9</accession>
<dbReference type="EMBL" id="JBHTJZ010000034">
    <property type="protein sequence ID" value="MFD0961327.1"/>
    <property type="molecule type" value="Genomic_DNA"/>
</dbReference>
<evidence type="ECO:0000256" key="2">
    <source>
        <dbReference type="ARBA" id="ARBA00023125"/>
    </source>
</evidence>
<feature type="domain" description="HTH gntR-type" evidence="4">
    <location>
        <begin position="6"/>
        <end position="74"/>
    </location>
</feature>
<dbReference type="InterPro" id="IPR011711">
    <property type="entry name" value="GntR_C"/>
</dbReference>
<keyword evidence="2" id="KW-0238">DNA-binding</keyword>